<gene>
    <name evidence="2" type="ORF">SKAU_G00185160</name>
</gene>
<reference evidence="2" key="1">
    <citation type="journal article" date="2023" name="Science">
        <title>Genome structures resolve the early diversification of teleost fishes.</title>
        <authorList>
            <person name="Parey E."/>
            <person name="Louis A."/>
            <person name="Montfort J."/>
            <person name="Bouchez O."/>
            <person name="Roques C."/>
            <person name="Iampietro C."/>
            <person name="Lluch J."/>
            <person name="Castinel A."/>
            <person name="Donnadieu C."/>
            <person name="Desvignes T."/>
            <person name="Floi Bucao C."/>
            <person name="Jouanno E."/>
            <person name="Wen M."/>
            <person name="Mejri S."/>
            <person name="Dirks R."/>
            <person name="Jansen H."/>
            <person name="Henkel C."/>
            <person name="Chen W.J."/>
            <person name="Zahm M."/>
            <person name="Cabau C."/>
            <person name="Klopp C."/>
            <person name="Thompson A.W."/>
            <person name="Robinson-Rechavi M."/>
            <person name="Braasch I."/>
            <person name="Lecointre G."/>
            <person name="Bobe J."/>
            <person name="Postlethwait J.H."/>
            <person name="Berthelot C."/>
            <person name="Roest Crollius H."/>
            <person name="Guiguen Y."/>
        </authorList>
    </citation>
    <scope>NUCLEOTIDE SEQUENCE</scope>
    <source>
        <strain evidence="2">WJC10195</strain>
    </source>
</reference>
<dbReference type="Proteomes" id="UP001152622">
    <property type="component" value="Chromosome 6"/>
</dbReference>
<evidence type="ECO:0000313" key="3">
    <source>
        <dbReference type="Proteomes" id="UP001152622"/>
    </source>
</evidence>
<comment type="caution">
    <text evidence="2">The sequence shown here is derived from an EMBL/GenBank/DDBJ whole genome shotgun (WGS) entry which is preliminary data.</text>
</comment>
<proteinExistence type="predicted"/>
<dbReference type="AlphaFoldDB" id="A0A9Q1FCH7"/>
<protein>
    <submittedName>
        <fullName evidence="2">Uncharacterized protein</fullName>
    </submittedName>
</protein>
<evidence type="ECO:0000313" key="2">
    <source>
        <dbReference type="EMBL" id="KAJ8355722.1"/>
    </source>
</evidence>
<dbReference type="EMBL" id="JAINUF010000006">
    <property type="protein sequence ID" value="KAJ8355722.1"/>
    <property type="molecule type" value="Genomic_DNA"/>
</dbReference>
<keyword evidence="3" id="KW-1185">Reference proteome</keyword>
<feature type="compositionally biased region" description="Basic and acidic residues" evidence="1">
    <location>
        <begin position="21"/>
        <end position="33"/>
    </location>
</feature>
<accession>A0A9Q1FCH7</accession>
<feature type="region of interest" description="Disordered" evidence="1">
    <location>
        <begin position="12"/>
        <end position="89"/>
    </location>
</feature>
<feature type="compositionally biased region" description="Gly residues" evidence="1">
    <location>
        <begin position="48"/>
        <end position="57"/>
    </location>
</feature>
<name>A0A9Q1FCH7_SYNKA</name>
<evidence type="ECO:0000256" key="1">
    <source>
        <dbReference type="SAM" id="MobiDB-lite"/>
    </source>
</evidence>
<organism evidence="2 3">
    <name type="scientific">Synaphobranchus kaupii</name>
    <name type="common">Kaup's arrowtooth eel</name>
    <dbReference type="NCBI Taxonomy" id="118154"/>
    <lineage>
        <taxon>Eukaryota</taxon>
        <taxon>Metazoa</taxon>
        <taxon>Chordata</taxon>
        <taxon>Craniata</taxon>
        <taxon>Vertebrata</taxon>
        <taxon>Euteleostomi</taxon>
        <taxon>Actinopterygii</taxon>
        <taxon>Neopterygii</taxon>
        <taxon>Teleostei</taxon>
        <taxon>Anguilliformes</taxon>
        <taxon>Synaphobranchidae</taxon>
        <taxon>Synaphobranchus</taxon>
    </lineage>
</organism>
<sequence>MGILCTGGKVLRSFPSGSQSADRRACSRTRDLVCENPKSHARTRRGPWPGGGGGGGVKIPSRPRAFSGGRRWIFSSPPPPKGPQSSDSLTKKMGKVYVRTPAPPFVLNYTYKKSSGPGTAPLNHGTMSHWGSQGAPGEECAFLSQRQPAAWPTGRRVWGLRRRGGVVEGRGFQPHPAVACVSSCPLVLPLISTLSVRPPVRLWLGPVASL</sequence>